<protein>
    <submittedName>
        <fullName evidence="2">Uncharacterized protein</fullName>
    </submittedName>
</protein>
<gene>
    <name evidence="2" type="ORF">ACFFNX_23565</name>
</gene>
<feature type="region of interest" description="Disordered" evidence="1">
    <location>
        <begin position="59"/>
        <end position="78"/>
    </location>
</feature>
<dbReference type="RefSeq" id="WP_378206134.1">
    <property type="nucleotide sequence ID" value="NZ_JBHLZP010000182.1"/>
</dbReference>
<dbReference type="Proteomes" id="UP001589627">
    <property type="component" value="Unassembled WGS sequence"/>
</dbReference>
<sequence>MCTHSRRRPRRRVGTRQILQDKLPLGRGVLHLYAEQSPRATTIRYEPRTTGEVIDKIATTPRAIGHAGDPATDSPLSS</sequence>
<evidence type="ECO:0000313" key="3">
    <source>
        <dbReference type="Proteomes" id="UP001589627"/>
    </source>
</evidence>
<evidence type="ECO:0000256" key="1">
    <source>
        <dbReference type="SAM" id="MobiDB-lite"/>
    </source>
</evidence>
<organism evidence="2 3">
    <name type="scientific">Actinoallomurus acaciae</name>
    <dbReference type="NCBI Taxonomy" id="502577"/>
    <lineage>
        <taxon>Bacteria</taxon>
        <taxon>Bacillati</taxon>
        <taxon>Actinomycetota</taxon>
        <taxon>Actinomycetes</taxon>
        <taxon>Streptosporangiales</taxon>
        <taxon>Thermomonosporaceae</taxon>
        <taxon>Actinoallomurus</taxon>
    </lineage>
</organism>
<keyword evidence="3" id="KW-1185">Reference proteome</keyword>
<comment type="caution">
    <text evidence="2">The sequence shown here is derived from an EMBL/GenBank/DDBJ whole genome shotgun (WGS) entry which is preliminary data.</text>
</comment>
<proteinExistence type="predicted"/>
<name>A0ABV5YJG5_9ACTN</name>
<accession>A0ABV5YJG5</accession>
<reference evidence="2 3" key="1">
    <citation type="submission" date="2024-09" db="EMBL/GenBank/DDBJ databases">
        <authorList>
            <person name="Sun Q."/>
            <person name="Mori K."/>
        </authorList>
    </citation>
    <scope>NUCLEOTIDE SEQUENCE [LARGE SCALE GENOMIC DNA]</scope>
    <source>
        <strain evidence="2 3">TBRC 0563</strain>
    </source>
</reference>
<evidence type="ECO:0000313" key="2">
    <source>
        <dbReference type="EMBL" id="MFB9835165.1"/>
    </source>
</evidence>
<dbReference type="EMBL" id="JBHLZP010000182">
    <property type="protein sequence ID" value="MFB9835165.1"/>
    <property type="molecule type" value="Genomic_DNA"/>
</dbReference>